<dbReference type="AlphaFoldDB" id="A0A371BHU4"/>
<dbReference type="PANTHER" id="PTHR33639:SF2">
    <property type="entry name" value="DUF393 DOMAIN-CONTAINING PROTEIN"/>
    <property type="match status" value="1"/>
</dbReference>
<dbReference type="OrthoDB" id="9785438at2"/>
<organism evidence="2 3">
    <name type="scientific">Sphingorhabdus pulchriflava</name>
    <dbReference type="NCBI Taxonomy" id="2292257"/>
    <lineage>
        <taxon>Bacteria</taxon>
        <taxon>Pseudomonadati</taxon>
        <taxon>Pseudomonadota</taxon>
        <taxon>Alphaproteobacteria</taxon>
        <taxon>Sphingomonadales</taxon>
        <taxon>Sphingomonadaceae</taxon>
        <taxon>Sphingorhabdus</taxon>
    </lineage>
</organism>
<accession>A0A371BHU4</accession>
<proteinExistence type="predicted"/>
<keyword evidence="3" id="KW-1185">Reference proteome</keyword>
<dbReference type="RefSeq" id="WP_115548716.1">
    <property type="nucleotide sequence ID" value="NZ_QRGP01000001.1"/>
</dbReference>
<dbReference type="Pfam" id="PF04134">
    <property type="entry name" value="DCC1-like"/>
    <property type="match status" value="1"/>
</dbReference>
<keyword evidence="1" id="KW-0812">Transmembrane</keyword>
<evidence type="ECO:0000256" key="1">
    <source>
        <dbReference type="SAM" id="Phobius"/>
    </source>
</evidence>
<feature type="transmembrane region" description="Helical" evidence="1">
    <location>
        <begin position="24"/>
        <end position="43"/>
    </location>
</feature>
<keyword evidence="1" id="KW-0472">Membrane</keyword>
<gene>
    <name evidence="2" type="ORF">DXH95_07290</name>
</gene>
<protein>
    <submittedName>
        <fullName evidence="2">DUF393 domain-containing protein</fullName>
    </submittedName>
</protein>
<evidence type="ECO:0000313" key="3">
    <source>
        <dbReference type="Proteomes" id="UP000263833"/>
    </source>
</evidence>
<comment type="caution">
    <text evidence="2">The sequence shown here is derived from an EMBL/GenBank/DDBJ whole genome shotgun (WGS) entry which is preliminary data.</text>
</comment>
<dbReference type="InterPro" id="IPR052927">
    <property type="entry name" value="DCC_oxidoreductase"/>
</dbReference>
<sequence>MAETHAPFSYRNDPNVPTFDDSKALFVFDGVCVLCSTGSAWLMRFDRKRCVNLTSAQGELGQALYRHFGMALDESYLLIADGRAYTASAGYLKLCQILGGPWHLLRIAGLIPSGLRDWVYGHIARNRYRWFGKTEFCALLTEEQRQRLI</sequence>
<dbReference type="InterPro" id="IPR007263">
    <property type="entry name" value="DCC1-like"/>
</dbReference>
<dbReference type="EMBL" id="QRGP01000001">
    <property type="protein sequence ID" value="RDV07169.1"/>
    <property type="molecule type" value="Genomic_DNA"/>
</dbReference>
<name>A0A371BHU4_9SPHN</name>
<dbReference type="PANTHER" id="PTHR33639">
    <property type="entry name" value="THIOL-DISULFIDE OXIDOREDUCTASE DCC"/>
    <property type="match status" value="1"/>
</dbReference>
<dbReference type="GO" id="GO:0015035">
    <property type="term" value="F:protein-disulfide reductase activity"/>
    <property type="evidence" value="ECO:0007669"/>
    <property type="project" value="InterPro"/>
</dbReference>
<keyword evidence="1" id="KW-1133">Transmembrane helix</keyword>
<reference evidence="3" key="1">
    <citation type="submission" date="2018-08" db="EMBL/GenBank/DDBJ databases">
        <authorList>
            <person name="Kim S.-J."/>
            <person name="Jung G.-Y."/>
        </authorList>
    </citation>
    <scope>NUCLEOTIDE SEQUENCE [LARGE SCALE GENOMIC DNA]</scope>
    <source>
        <strain evidence="3">GY_G</strain>
    </source>
</reference>
<dbReference type="Proteomes" id="UP000263833">
    <property type="component" value="Unassembled WGS sequence"/>
</dbReference>
<evidence type="ECO:0000313" key="2">
    <source>
        <dbReference type="EMBL" id="RDV07169.1"/>
    </source>
</evidence>